<dbReference type="PANTHER" id="PTHR32263:SF5">
    <property type="entry name" value="INACTIVE POLY [ADP-RIBOSE] POLYMERASE SRO1-RELATED"/>
    <property type="match status" value="1"/>
</dbReference>
<evidence type="ECO:0000256" key="4">
    <source>
        <dbReference type="ARBA" id="ARBA00023242"/>
    </source>
</evidence>
<dbReference type="Proteomes" id="UP001345219">
    <property type="component" value="Chromosome 9"/>
</dbReference>
<keyword evidence="4" id="KW-0539">Nucleus</keyword>
<evidence type="ECO:0000259" key="6">
    <source>
        <dbReference type="PROSITE" id="PS51059"/>
    </source>
</evidence>
<evidence type="ECO:0000256" key="2">
    <source>
        <dbReference type="ARBA" id="ARBA00022473"/>
    </source>
</evidence>
<name>A0AAN7GR82_9MYRT</name>
<dbReference type="InterPro" id="IPR057823">
    <property type="entry name" value="WWE_RCD1"/>
</dbReference>
<evidence type="ECO:0000256" key="5">
    <source>
        <dbReference type="SAM" id="MobiDB-lite"/>
    </source>
</evidence>
<comment type="caution">
    <text evidence="8">The sequence shown here is derived from an EMBL/GenBank/DDBJ whole genome shotgun (WGS) entry which is preliminary data.</text>
</comment>
<dbReference type="InterPro" id="IPR022003">
    <property type="entry name" value="RST"/>
</dbReference>
<feature type="compositionally biased region" description="Polar residues" evidence="5">
    <location>
        <begin position="467"/>
        <end position="490"/>
    </location>
</feature>
<feature type="domain" description="RST" evidence="7">
    <location>
        <begin position="491"/>
        <end position="562"/>
    </location>
</feature>
<dbReference type="Pfam" id="PF12174">
    <property type="entry name" value="RST"/>
    <property type="match status" value="1"/>
</dbReference>
<evidence type="ECO:0000256" key="1">
    <source>
        <dbReference type="ARBA" id="ARBA00004123"/>
    </source>
</evidence>
<feature type="region of interest" description="Disordered" evidence="5">
    <location>
        <begin position="467"/>
        <end position="492"/>
    </location>
</feature>
<gene>
    <name evidence="8" type="ORF">SAY87_010944</name>
</gene>
<dbReference type="SUPFAM" id="SSF56399">
    <property type="entry name" value="ADP-ribosylation"/>
    <property type="match status" value="1"/>
</dbReference>
<evidence type="ECO:0000313" key="9">
    <source>
        <dbReference type="Proteomes" id="UP001345219"/>
    </source>
</evidence>
<accession>A0AAN7GR82</accession>
<dbReference type="Pfam" id="PF23467">
    <property type="entry name" value="WWE_5"/>
    <property type="match status" value="1"/>
</dbReference>
<evidence type="ECO:0000313" key="8">
    <source>
        <dbReference type="EMBL" id="KAK4744632.1"/>
    </source>
</evidence>
<keyword evidence="2" id="KW-0217">Developmental protein</keyword>
<evidence type="ECO:0000256" key="3">
    <source>
        <dbReference type="ARBA" id="ARBA00023016"/>
    </source>
</evidence>
<evidence type="ECO:0000259" key="7">
    <source>
        <dbReference type="PROSITE" id="PS51879"/>
    </source>
</evidence>
<comment type="subcellular location">
    <subcellularLocation>
        <location evidence="1">Nucleus</location>
    </subcellularLocation>
</comment>
<reference evidence="8 9" key="1">
    <citation type="journal article" date="2023" name="Hortic Res">
        <title>Pangenome of water caltrop reveals structural variations and asymmetric subgenome divergence after allopolyploidization.</title>
        <authorList>
            <person name="Zhang X."/>
            <person name="Chen Y."/>
            <person name="Wang L."/>
            <person name="Yuan Y."/>
            <person name="Fang M."/>
            <person name="Shi L."/>
            <person name="Lu R."/>
            <person name="Comes H.P."/>
            <person name="Ma Y."/>
            <person name="Chen Y."/>
            <person name="Huang G."/>
            <person name="Zhou Y."/>
            <person name="Zheng Z."/>
            <person name="Qiu Y."/>
        </authorList>
    </citation>
    <scope>NUCLEOTIDE SEQUENCE [LARGE SCALE GENOMIC DNA]</scope>
    <source>
        <tissue evidence="8">Roots</tissue>
    </source>
</reference>
<dbReference type="EMBL" id="JAXIOK010000022">
    <property type="protein sequence ID" value="KAK4744632.1"/>
    <property type="molecule type" value="Genomic_DNA"/>
</dbReference>
<dbReference type="PROSITE" id="PS51879">
    <property type="entry name" value="RST"/>
    <property type="match status" value="1"/>
</dbReference>
<dbReference type="InterPro" id="IPR012317">
    <property type="entry name" value="Poly(ADP-ribose)pol_cat_dom"/>
</dbReference>
<dbReference type="Gene3D" id="3.90.228.10">
    <property type="match status" value="1"/>
</dbReference>
<dbReference type="PANTHER" id="PTHR32263">
    <property type="entry name" value="INACTIVE POLY [ADP-RIBOSE] POLYMERASE SRO4-RELATED"/>
    <property type="match status" value="1"/>
</dbReference>
<dbReference type="GO" id="GO:0003950">
    <property type="term" value="F:NAD+ poly-ADP-ribosyltransferase activity"/>
    <property type="evidence" value="ECO:0007669"/>
    <property type="project" value="InterPro"/>
</dbReference>
<dbReference type="PROSITE" id="PS51059">
    <property type="entry name" value="PARP_CATALYTIC"/>
    <property type="match status" value="1"/>
</dbReference>
<feature type="domain" description="PARP catalytic" evidence="6">
    <location>
        <begin position="236"/>
        <end position="453"/>
    </location>
</feature>
<evidence type="ECO:0008006" key="10">
    <source>
        <dbReference type="Google" id="ProtNLM"/>
    </source>
</evidence>
<dbReference type="InterPro" id="IPR044964">
    <property type="entry name" value="RCD1/SRO1-5"/>
</dbReference>
<dbReference type="GO" id="GO:0005634">
    <property type="term" value="C:nucleus"/>
    <property type="evidence" value="ECO:0007669"/>
    <property type="project" value="UniProtKB-SubCell"/>
</dbReference>
<organism evidence="8 9">
    <name type="scientific">Trapa incisa</name>
    <dbReference type="NCBI Taxonomy" id="236973"/>
    <lineage>
        <taxon>Eukaryota</taxon>
        <taxon>Viridiplantae</taxon>
        <taxon>Streptophyta</taxon>
        <taxon>Embryophyta</taxon>
        <taxon>Tracheophyta</taxon>
        <taxon>Spermatophyta</taxon>
        <taxon>Magnoliopsida</taxon>
        <taxon>eudicotyledons</taxon>
        <taxon>Gunneridae</taxon>
        <taxon>Pentapetalae</taxon>
        <taxon>rosids</taxon>
        <taxon>malvids</taxon>
        <taxon>Myrtales</taxon>
        <taxon>Lythraceae</taxon>
        <taxon>Trapa</taxon>
    </lineage>
</organism>
<protein>
    <recommendedName>
        <fullName evidence="10">Inactive poly [ADP-ribose] polymerase RCD1</fullName>
    </recommendedName>
</protein>
<keyword evidence="9" id="KW-1185">Reference proteome</keyword>
<proteinExistence type="predicted"/>
<dbReference type="AlphaFoldDB" id="A0AAN7GR82"/>
<sequence>MEVKIAKLLDSGSNKVISLKAKRKYVACAALTSNAASAALSMGNFPMETDGKRQKLDGLNGEFVLSGCIFENSMARYYSNFIKSGIPQRLMFYKDGEWTDFPQNLVSLIRKDLQMKRAAIEVELNGYHFLLNFLHMLCVDMKNGSQQAIAWIDESGSCFFPEIFTSCCRHEYGKHDDHLQSDSSAPHELKLHLEIDINGMDTIECIGESDTPQPGKQLAVAVEDVLEKAPNHKTLDTEVNQYMENARPVAKPFQEELEPELMRKMFLMNMTSFGNVEIVDLRRRSRTLGQVWYELFQKQTEITKKYRGDANVCYAWLAASSEELSSMMIYGIGACPTLTNKSLYGTGVHLTSENNPNISAKYCDVDENGIRRMAFCRVIMGRMECVNLGSRQLHPSSEEFDSGVDDVQNPTHYTVWTMNANTHIYPEYSISFKLLPDAEGNLSRRGNKVISGVRQFNRVQTSINLGNCNESDVDSGSSQRRAPITGSSAQKVPRSPWMPFPMLFDAISDKICTEDMSMINSIYSLFRGKKMTRDEFVKKLRVIVGDDLLRSTITALHCKIPTRHEVQVME</sequence>
<keyword evidence="3" id="KW-0346">Stress response</keyword>